<evidence type="ECO:0000256" key="2">
    <source>
        <dbReference type="ARBA" id="ARBA00008156"/>
    </source>
</evidence>
<dbReference type="InterPro" id="IPR018391">
    <property type="entry name" value="PQQ_b-propeller_rpt"/>
</dbReference>
<name>A0ABM6IF24_9RHOB</name>
<gene>
    <name evidence="6" type="ORF">BMG03_05640</name>
</gene>
<organism evidence="6 7">
    <name type="scientific">Thioclava nitratireducens</name>
    <dbReference type="NCBI Taxonomy" id="1915078"/>
    <lineage>
        <taxon>Bacteria</taxon>
        <taxon>Pseudomonadati</taxon>
        <taxon>Pseudomonadota</taxon>
        <taxon>Alphaproteobacteria</taxon>
        <taxon>Rhodobacterales</taxon>
        <taxon>Paracoccaceae</taxon>
        <taxon>Thioclava</taxon>
    </lineage>
</organism>
<accession>A0ABM6IF24</accession>
<evidence type="ECO:0000313" key="7">
    <source>
        <dbReference type="Proteomes" id="UP000185622"/>
    </source>
</evidence>
<keyword evidence="4" id="KW-0732">Signal</keyword>
<reference evidence="6 7" key="1">
    <citation type="submission" date="2017-01" db="EMBL/GenBank/DDBJ databases">
        <title>The complete genome sequence of a sulfur-oxidizing marine bacterium Thioclava sp. 25B10_4T.</title>
        <authorList>
            <person name="Liu Y."/>
            <person name="Lai Q."/>
            <person name="Shao Z."/>
        </authorList>
    </citation>
    <scope>NUCLEOTIDE SEQUENCE [LARGE SCALE GENOMIC DNA]</scope>
    <source>
        <strain evidence="6 7">25B10_4</strain>
    </source>
</reference>
<dbReference type="RefSeq" id="WP_075776392.1">
    <property type="nucleotide sequence ID" value="NZ_CP019437.1"/>
</dbReference>
<evidence type="ECO:0000256" key="1">
    <source>
        <dbReference type="ARBA" id="ARBA00001931"/>
    </source>
</evidence>
<dbReference type="InterPro" id="IPR011047">
    <property type="entry name" value="Quinoprotein_ADH-like_sf"/>
</dbReference>
<feature type="chain" id="PRO_5047080393" evidence="4">
    <location>
        <begin position="34"/>
        <end position="568"/>
    </location>
</feature>
<keyword evidence="3" id="KW-0560">Oxidoreductase</keyword>
<feature type="domain" description="Pyrrolo-quinoline quinone repeat" evidence="5">
    <location>
        <begin position="76"/>
        <end position="378"/>
    </location>
</feature>
<comment type="cofactor">
    <cofactor evidence="1">
        <name>pyrroloquinoline quinone</name>
        <dbReference type="ChEBI" id="CHEBI:58442"/>
    </cofactor>
</comment>
<dbReference type="SUPFAM" id="SSF50998">
    <property type="entry name" value="Quinoprotein alcohol dehydrogenase-like"/>
    <property type="match status" value="1"/>
</dbReference>
<dbReference type="Proteomes" id="UP000185622">
    <property type="component" value="Chromosome"/>
</dbReference>
<sequence length="568" mass="61058">MAHLPPFTATSRGAVRPLILSVCVAALPALAHAKQSDEIQGTSDTNRAQMKELPASANVAVDDNAMRSAKDNKSDWLLHGRSYSNQRYSPLDQITTDNIDKLHPVALVQTGKVASFETTPIVVDGVMYISTPMVDNEMTVMAVDAATGETYWSTTYDVSQVKTCCGPVNRGVAVGYGKVYIATLDANLLALDAKTGKKVWKTNLADPQAGFSETMAPQIYDGKVIVGSSGGEWPIRGFVAAIDAKSGEEVWRWHATDPDTFEGDSWKSGGGMVWTTPAIDPERNMVIFSTGNPNPDLDGSSRKGDNLYTDSIVALDSDTGKRKWHYQEVKHDVWDYDAVSNVVLFDAKDSNGNVVPAAGEAGKVGWLYVVNRETGDLIRKSDPLVKMSDNMFTPPTKDGVKILPGANGGAEWSPPAYSPETNLFYVMEMNQLMNFTTDGETTTLPGTLRLGSTFKNVKGDEAMQTGVLDAVNVNTGKVEWSYDAPQPMIGGVLATAGNLVFTGEGNGMFDAFNAKSGEKLWSFNLGAGVNAPPITYQVDGEQYVAVAAGGNFQLGFPRGDVVAIFKLD</sequence>
<evidence type="ECO:0000259" key="5">
    <source>
        <dbReference type="Pfam" id="PF01011"/>
    </source>
</evidence>
<dbReference type="EMBL" id="CP019437">
    <property type="protein sequence ID" value="AQS47334.1"/>
    <property type="molecule type" value="Genomic_DNA"/>
</dbReference>
<proteinExistence type="inferred from homology"/>
<dbReference type="Pfam" id="PF01011">
    <property type="entry name" value="PQQ"/>
    <property type="match status" value="2"/>
</dbReference>
<feature type="domain" description="Pyrrolo-quinoline quinone repeat" evidence="5">
    <location>
        <begin position="486"/>
        <end position="544"/>
    </location>
</feature>
<evidence type="ECO:0000256" key="4">
    <source>
        <dbReference type="SAM" id="SignalP"/>
    </source>
</evidence>
<feature type="signal peptide" evidence="4">
    <location>
        <begin position="1"/>
        <end position="33"/>
    </location>
</feature>
<dbReference type="PANTHER" id="PTHR32303">
    <property type="entry name" value="QUINOPROTEIN ALCOHOL DEHYDROGENASE (CYTOCHROME C)"/>
    <property type="match status" value="1"/>
</dbReference>
<dbReference type="InterPro" id="IPR002372">
    <property type="entry name" value="PQQ_rpt_dom"/>
</dbReference>
<dbReference type="Gene3D" id="2.140.10.10">
    <property type="entry name" value="Quinoprotein alcohol dehydrogenase-like superfamily"/>
    <property type="match status" value="1"/>
</dbReference>
<evidence type="ECO:0000256" key="3">
    <source>
        <dbReference type="ARBA" id="ARBA00023002"/>
    </source>
</evidence>
<protein>
    <submittedName>
        <fullName evidence="6">Pyrrolo-quinoline quinone</fullName>
    </submittedName>
</protein>
<evidence type="ECO:0000313" key="6">
    <source>
        <dbReference type="EMBL" id="AQS47334.1"/>
    </source>
</evidence>
<dbReference type="SMART" id="SM00564">
    <property type="entry name" value="PQQ"/>
    <property type="match status" value="7"/>
</dbReference>
<keyword evidence="7" id="KW-1185">Reference proteome</keyword>
<comment type="similarity">
    <text evidence="2">Belongs to the bacterial PQQ dehydrogenase family.</text>
</comment>